<name>A0A941DQE3_9BURK</name>
<dbReference type="SUPFAM" id="SSF50630">
    <property type="entry name" value="Acid proteases"/>
    <property type="match status" value="1"/>
</dbReference>
<comment type="caution">
    <text evidence="2">The sequence shown here is derived from an EMBL/GenBank/DDBJ whole genome shotgun (WGS) entry which is preliminary data.</text>
</comment>
<feature type="chain" id="PRO_5037303549" description="Aspartyl protease" evidence="1">
    <location>
        <begin position="29"/>
        <end position="249"/>
    </location>
</feature>
<evidence type="ECO:0000256" key="1">
    <source>
        <dbReference type="SAM" id="SignalP"/>
    </source>
</evidence>
<evidence type="ECO:0008006" key="4">
    <source>
        <dbReference type="Google" id="ProtNLM"/>
    </source>
</evidence>
<keyword evidence="3" id="KW-1185">Reference proteome</keyword>
<proteinExistence type="predicted"/>
<evidence type="ECO:0000313" key="3">
    <source>
        <dbReference type="Proteomes" id="UP000680067"/>
    </source>
</evidence>
<protein>
    <recommendedName>
        <fullName evidence="4">Aspartyl protease</fullName>
    </recommendedName>
</protein>
<feature type="signal peptide" evidence="1">
    <location>
        <begin position="1"/>
        <end position="28"/>
    </location>
</feature>
<dbReference type="Proteomes" id="UP000680067">
    <property type="component" value="Unassembled WGS sequence"/>
</dbReference>
<sequence>MTVQTFGGMAKNFSVFLSLALLASSASAGESPEILHLEMQKQVPVLKAELDGKPVRLLLDTGGGAALALRHDLISDATQVRQLALQSGKAVQLKAVPWKKASISEGIDGYLGMGWLRQYSLVIDYAHAQLRLHPAGSLAPECGTQTVPLQMLGSLPYVRLTQDAQAVALGLDTGANQNILKTGSRWSGDAGQVLTGLTLQTEGWTGQQNFRLVNVHVPVIDGFLGYEFFAGHLVCMDIQSAKLAIKAGQ</sequence>
<organism evidence="2 3">
    <name type="scientific">Undibacterium luofuense</name>
    <dbReference type="NCBI Taxonomy" id="2828733"/>
    <lineage>
        <taxon>Bacteria</taxon>
        <taxon>Pseudomonadati</taxon>
        <taxon>Pseudomonadota</taxon>
        <taxon>Betaproteobacteria</taxon>
        <taxon>Burkholderiales</taxon>
        <taxon>Oxalobacteraceae</taxon>
        <taxon>Undibacterium</taxon>
    </lineage>
</organism>
<keyword evidence="1" id="KW-0732">Signal</keyword>
<dbReference type="EMBL" id="JAGSPN010000015">
    <property type="protein sequence ID" value="MBR7783787.1"/>
    <property type="molecule type" value="Genomic_DNA"/>
</dbReference>
<accession>A0A941DQE3</accession>
<evidence type="ECO:0000313" key="2">
    <source>
        <dbReference type="EMBL" id="MBR7783787.1"/>
    </source>
</evidence>
<gene>
    <name evidence="2" type="ORF">KDM89_16700</name>
</gene>
<dbReference type="InterPro" id="IPR021109">
    <property type="entry name" value="Peptidase_aspartic_dom_sf"/>
</dbReference>
<reference evidence="2" key="1">
    <citation type="submission" date="2021-04" db="EMBL/GenBank/DDBJ databases">
        <title>novel species isolated from subtropical streams in China.</title>
        <authorList>
            <person name="Lu H."/>
        </authorList>
    </citation>
    <scope>NUCLEOTIDE SEQUENCE</scope>
    <source>
        <strain evidence="2">LFS511W</strain>
    </source>
</reference>
<dbReference type="AlphaFoldDB" id="A0A941DQE3"/>